<proteinExistence type="predicted"/>
<dbReference type="InterPro" id="IPR001584">
    <property type="entry name" value="Integrase_cat-core"/>
</dbReference>
<evidence type="ECO:0000256" key="2">
    <source>
        <dbReference type="ARBA" id="ARBA00022679"/>
    </source>
</evidence>
<dbReference type="InterPro" id="IPR021109">
    <property type="entry name" value="Peptidase_aspartic_dom_sf"/>
</dbReference>
<dbReference type="FunFam" id="3.30.70.270:FF:000020">
    <property type="entry name" value="Transposon Tf2-6 polyprotein-like Protein"/>
    <property type="match status" value="2"/>
</dbReference>
<evidence type="ECO:0000256" key="5">
    <source>
        <dbReference type="ARBA" id="ARBA00022759"/>
    </source>
</evidence>
<evidence type="ECO:0000259" key="14">
    <source>
        <dbReference type="PROSITE" id="PS50994"/>
    </source>
</evidence>
<evidence type="ECO:0000256" key="3">
    <source>
        <dbReference type="ARBA" id="ARBA00022695"/>
    </source>
</evidence>
<dbReference type="GO" id="GO:0004519">
    <property type="term" value="F:endonuclease activity"/>
    <property type="evidence" value="ECO:0007669"/>
    <property type="project" value="UniProtKB-KW"/>
</dbReference>
<evidence type="ECO:0000313" key="15">
    <source>
        <dbReference type="EMBL" id="GBO10216.1"/>
    </source>
</evidence>
<feature type="compositionally biased region" description="Basic residues" evidence="12">
    <location>
        <begin position="1771"/>
        <end position="1783"/>
    </location>
</feature>
<dbReference type="Gene3D" id="3.10.10.10">
    <property type="entry name" value="HIV Type 1 Reverse Transcriptase, subunit A, domain 1"/>
    <property type="match status" value="2"/>
</dbReference>
<evidence type="ECO:0000256" key="12">
    <source>
        <dbReference type="SAM" id="MobiDB-lite"/>
    </source>
</evidence>
<feature type="domain" description="Reverse transcriptase" evidence="13">
    <location>
        <begin position="2210"/>
        <end position="2396"/>
    </location>
</feature>
<dbReference type="InterPro" id="IPR041588">
    <property type="entry name" value="Integrase_H2C2"/>
</dbReference>
<evidence type="ECO:0000313" key="16">
    <source>
        <dbReference type="Proteomes" id="UP000499080"/>
    </source>
</evidence>
<dbReference type="GO" id="GO:0006508">
    <property type="term" value="P:proteolysis"/>
    <property type="evidence" value="ECO:0007669"/>
    <property type="project" value="InterPro"/>
</dbReference>
<dbReference type="PANTHER" id="PTHR37984:SF5">
    <property type="entry name" value="PROTEIN NYNRIN-LIKE"/>
    <property type="match status" value="1"/>
</dbReference>
<keyword evidence="2" id="KW-0808">Transferase</keyword>
<evidence type="ECO:0000256" key="9">
    <source>
        <dbReference type="ARBA" id="ARBA00022908"/>
    </source>
</evidence>
<keyword evidence="5" id="KW-0255">Endonuclease</keyword>
<dbReference type="InterPro" id="IPR043502">
    <property type="entry name" value="DNA/RNA_pol_sf"/>
</dbReference>
<dbReference type="CDD" id="cd00303">
    <property type="entry name" value="retropepsin_like"/>
    <property type="match status" value="2"/>
</dbReference>
<keyword evidence="9" id="KW-0229">DNA integration</keyword>
<evidence type="ECO:0000256" key="11">
    <source>
        <dbReference type="ARBA" id="ARBA00023268"/>
    </source>
</evidence>
<dbReference type="GO" id="GO:0003723">
    <property type="term" value="F:RNA binding"/>
    <property type="evidence" value="ECO:0007669"/>
    <property type="project" value="UniProtKB-KW"/>
</dbReference>
<dbReference type="EC" id="2.7.7.49" evidence="1"/>
<dbReference type="Gene3D" id="1.10.340.70">
    <property type="match status" value="1"/>
</dbReference>
<evidence type="ECO:0000256" key="10">
    <source>
        <dbReference type="ARBA" id="ARBA00022918"/>
    </source>
</evidence>
<reference evidence="15 16" key="1">
    <citation type="journal article" date="2019" name="Sci. Rep.">
        <title>Orb-weaving spider Araneus ventricosus genome elucidates the spidroin gene catalogue.</title>
        <authorList>
            <person name="Kono N."/>
            <person name="Nakamura H."/>
            <person name="Ohtoshi R."/>
            <person name="Moran D.A.P."/>
            <person name="Shinohara A."/>
            <person name="Yoshida Y."/>
            <person name="Fujiwara M."/>
            <person name="Mori M."/>
            <person name="Tomita M."/>
            <person name="Arakawa K."/>
        </authorList>
    </citation>
    <scope>NUCLEOTIDE SEQUENCE [LARGE SCALE GENOMIC DNA]</scope>
</reference>
<dbReference type="Pfam" id="PF00078">
    <property type="entry name" value="RVT_1"/>
    <property type="match status" value="2"/>
</dbReference>
<keyword evidence="10" id="KW-0695">RNA-directed DNA polymerase</keyword>
<keyword evidence="8" id="KW-0694">RNA-binding</keyword>
<dbReference type="PROSITE" id="PS50994">
    <property type="entry name" value="INTEGRASE"/>
    <property type="match status" value="1"/>
</dbReference>
<dbReference type="InterPro" id="IPR000477">
    <property type="entry name" value="RT_dom"/>
</dbReference>
<feature type="domain" description="Reverse transcriptase" evidence="13">
    <location>
        <begin position="750"/>
        <end position="936"/>
    </location>
</feature>
<keyword evidence="4" id="KW-0540">Nuclease</keyword>
<dbReference type="Gene3D" id="2.40.70.10">
    <property type="entry name" value="Acid Proteases"/>
    <property type="match status" value="2"/>
</dbReference>
<evidence type="ECO:0000256" key="1">
    <source>
        <dbReference type="ARBA" id="ARBA00012493"/>
    </source>
</evidence>
<dbReference type="OrthoDB" id="10069439at2759"/>
<dbReference type="PROSITE" id="PS00141">
    <property type="entry name" value="ASP_PROTEASE"/>
    <property type="match status" value="2"/>
</dbReference>
<dbReference type="SUPFAM" id="SSF53098">
    <property type="entry name" value="Ribonuclease H-like"/>
    <property type="match status" value="1"/>
</dbReference>
<dbReference type="Pfam" id="PF00665">
    <property type="entry name" value="rve"/>
    <property type="match status" value="1"/>
</dbReference>
<dbReference type="InterPro" id="IPR036397">
    <property type="entry name" value="RNaseH_sf"/>
</dbReference>
<dbReference type="GO" id="GO:0042575">
    <property type="term" value="C:DNA polymerase complex"/>
    <property type="evidence" value="ECO:0007669"/>
    <property type="project" value="UniProtKB-ARBA"/>
</dbReference>
<dbReference type="Pfam" id="PF17919">
    <property type="entry name" value="RT_RNaseH_2"/>
    <property type="match status" value="2"/>
</dbReference>
<dbReference type="Pfam" id="PF17921">
    <property type="entry name" value="Integrase_H2C2"/>
    <property type="match status" value="1"/>
</dbReference>
<comment type="caution">
    <text evidence="15">The sequence shown here is derived from an EMBL/GenBank/DDBJ whole genome shotgun (WGS) entry which is preliminary data.</text>
</comment>
<dbReference type="GO" id="GO:0003964">
    <property type="term" value="F:RNA-directed DNA polymerase activity"/>
    <property type="evidence" value="ECO:0007669"/>
    <property type="project" value="UniProtKB-KW"/>
</dbReference>
<dbReference type="InterPro" id="IPR001969">
    <property type="entry name" value="Aspartic_peptidase_AS"/>
</dbReference>
<dbReference type="GO" id="GO:0004190">
    <property type="term" value="F:aspartic-type endopeptidase activity"/>
    <property type="evidence" value="ECO:0007669"/>
    <property type="project" value="InterPro"/>
</dbReference>
<feature type="compositionally biased region" description="Basic residues" evidence="12">
    <location>
        <begin position="311"/>
        <end position="323"/>
    </location>
</feature>
<feature type="compositionally biased region" description="Basic and acidic residues" evidence="12">
    <location>
        <begin position="1787"/>
        <end position="1801"/>
    </location>
</feature>
<sequence>MAQSLISSLTPFKGSNENFDFFIKQFIEIAKLEKWSEAKKILVLKLNLKDEALKFLVSNPKLEEINHFDSLVKKLEEKFCKKPNFEEAQRQFNNLKQKVSQSISDLAEQVSSTTDKFSNPNNSEEENIINLTEKLKLSKFIEALRPDIRVEVKKLGPKNFKSAVAIAKNIDNALSDHGAEINVTDSGINQILSQQLSTNKQILELSEKVNAISSQNLCVNSLTEAPATNSNNDQSNQQSPCQICGKLNHKANNCFHYTRGNYYRGNVRANYNRTFRANNFHPYRSRANQRSNYGRGFRGIYKKKSYDFKNNKKVSHVTKKKQTNVKVSERHDGEKSKDKNVIKKQNSQTNKSKNKNSVKQPNQNKEKVLDNSENKVLMSCTNNSNNLPIVNIKICGIQLKCLIDSGANVSLIQPHIVDQIKTKTKVEYISRMVRIKTIDNTVVPYMSAINLKFKIKKKWFSNQFFVTLNSWNAQYHAILGYDFLQRNKVVIDTVNKQLLVGNQKFDFEENSPTNVCSETTDYDISESDKNKKESFEQINNNFGEKGNVSEETFHALNVKIANNITVQPFSTEIINLKVPKNIAKNKDLIFIPKKNKLGYLINESLNVPTNANLFHTIIENNTNKVIHVRKNTIMGKLSTFDVNDIMSPSESEIYQINNLNLNEIHKMRRDELLKSDFKLDHLNDKDKKDMQDLLLKNYKVFSKSYKTLGETSAVIPEFSLLHNFPLQTKPYSIPLMAKKYAQQEINNLLEAGIIEPSSSSYCFPVIFIKKKQNPNDSNSEPKFRMVVDYRLLNSITETFKICLPKISEIIKNIAGRKIYCVLDLKSAFFQIKLRDEDKRKLAFCTEMGNFQPTRLPFGSKNSTSYFHTLISKCLNGITGKNVQFFLDDIIIAADSLCELKVTLQAVFDRLTKFNLTLDPAKLQLCKPEITYLGFDLNANGFSPSEQNVNKVTNFPRPKNLKQVQMFLGMLNYFRGLTYDYAGIVEPLVKLTKKNTPFVWSVECENAFNTVQEIILKKPTLKNFDPNLPISLITDASKIAICGILLQKKDNVYYPLEFFSRKLTPAECKYPSIRRELLAIYASVRHFHDQLLGENFELLTDAKPLTEYQSLDKKPEIVARWLLYLGTFSFTPTHIPGSLNPADFLSRVVEENSLNVNNITFFQPNDKLSMQNISIEQKQDAILSKIMNDLSVNKQCKQYFLDVNSVCIETAHAPHFGVRKTFEFIRHKYQWKGMYLDTKNFCEHCEKCLENKPKAKLTQTQMIPKRNLAPGQCIAIDVVGKLPRSTDNKNFILTIIDHYSRYLEAYPLQNITSRTIINCLNKYFANFGLPKFLITDNATNFISNEMVEFLDRLNIQHRKSSIYYPMANGLLERAHRTMKESLASMCESTFQWSEKLLFFKLYYNNSIHSVTKFAPAEIFFGRKQNLPLDSFFEPITVENESKYLKNIRNNMCSIRNEFAKNEEQYFKNNAPHIKGRKVPNFNLGDKFIEIAKLEKWSEAKKILVLKLNLKDEALKFLVSNPKLEEINHFDSLVKKLEEKFCKKPNFEEAQRQFNNLKQKVSQSISDLAEQVSSTTDKFSNPNNSEEENIINLTEKLKLSKFIEALRPDIRVEVKKLGPKNFKSAVAIAKNIDNALSDHGAEINVTDSGINQILSQQLSTNKQILELSEKVNAISSQNLCVNSLTEAPATNSNNDQSNQQSPCQICGKLNHKANNCFHYTRGNYYRGNVRANYNRTFRANNFHPYRSRANQRSNYGRGFRGIYKKKSYDFKNNKKVSHVTKKKQTNVKVSERHDGEKSKDKNVIKKQNSQTNKSKNKNSVKQPNQNKEKVLDNSENKVLMSCTNNSNNLPIVNIKICGIQLKCLIDSGANVSLIQPHIVDQIKTKTKVEYISRMVRIKTIDNTVVPYMSAINLKFKIKKKWFSNQFFVTLNSWNAQYHAILGYDFLQRNKVVIDTVNKQLLVGNQKFDFEENSPTNVCSETTDYDISESDKNKKESFEQINNNFGEKGNVSEETFHALNVKIANNITVQPFSTEIINLKVPKNIAKNKDLIFIPKKNKLGYLINESLNVPTNANLFHTIIENNTNKVIHVRKNTIMGKLSTFDVNDIMSPSESEIYQINNLNLNEIHKMRRDELLKSDFKLDHLNDKDKKDMQDLLLKNYKVFSKSYKTLGETSAVIPEFSLLHNFPLQTKPYSIPLMAKKYAQQEINNLLEAGIIEPSSSSYCFPVIFIKKKQNPNDSNSEPKFRMVVDYRLLNSITETFKICLPKISEIIKNIAGRKIYCVLDLKSAFFQIKLRDEDKRKLAFCTEMGNFQPTRLPFGSKNSTSYFHTLISKCLNGITGKNVQFFLDDIIIAADSLCELKVTLQAVFDRLTKFNLTLDPAKLQLCKPEITYLGFDLNANGFSPSEQNVNKVTNFPRPKNLKQVQMFLGMLNYFRGLTYDYAGIVEPLVKLTKKNTPFVWSVECENAFNTVQEIILKKPTLKNFDPNLPISLITDASKIAICGILLQKKDNVYYPLEFFSRKLTPAECKYPSIRRELLAIYASVRHFHDQLLGENFELLTDAKPLTEYQSLDKKPEIVARWLLYLGTFSFTPTHIPGSLNPADFLSRVVEENSLNVNNITFFQPNDKLSMQNISIEQKQDAILSKIMNDLSVNKQCKQYFLDVNSGLLMIKNAHKNKKKIVNRIVIPKSLIKVCIEDCLHILVLEKLFSY</sequence>
<evidence type="ECO:0000256" key="8">
    <source>
        <dbReference type="ARBA" id="ARBA00022884"/>
    </source>
</evidence>
<evidence type="ECO:0000256" key="6">
    <source>
        <dbReference type="ARBA" id="ARBA00022801"/>
    </source>
</evidence>
<evidence type="ECO:0000256" key="4">
    <source>
        <dbReference type="ARBA" id="ARBA00022722"/>
    </source>
</evidence>
<organism evidence="15 16">
    <name type="scientific">Araneus ventricosus</name>
    <name type="common">Orbweaver spider</name>
    <name type="synonym">Epeira ventricosa</name>
    <dbReference type="NCBI Taxonomy" id="182803"/>
    <lineage>
        <taxon>Eukaryota</taxon>
        <taxon>Metazoa</taxon>
        <taxon>Ecdysozoa</taxon>
        <taxon>Arthropoda</taxon>
        <taxon>Chelicerata</taxon>
        <taxon>Arachnida</taxon>
        <taxon>Araneae</taxon>
        <taxon>Araneomorphae</taxon>
        <taxon>Entelegynae</taxon>
        <taxon>Araneoidea</taxon>
        <taxon>Araneidae</taxon>
        <taxon>Araneus</taxon>
    </lineage>
</organism>
<keyword evidence="7" id="KW-0460">Magnesium</keyword>
<accession>A0A4Y2UF46</accession>
<dbReference type="PROSITE" id="PS50878">
    <property type="entry name" value="RT_POL"/>
    <property type="match status" value="2"/>
</dbReference>
<dbReference type="InterPro" id="IPR050951">
    <property type="entry name" value="Retrovirus_Pol_polyprotein"/>
</dbReference>
<dbReference type="CDD" id="cd01647">
    <property type="entry name" value="RT_LTR"/>
    <property type="match status" value="2"/>
</dbReference>
<dbReference type="Gene3D" id="3.30.70.270">
    <property type="match status" value="4"/>
</dbReference>
<dbReference type="SUPFAM" id="SSF56672">
    <property type="entry name" value="DNA/RNA polymerases"/>
    <property type="match status" value="2"/>
</dbReference>
<dbReference type="EMBL" id="BGPR01035405">
    <property type="protein sequence ID" value="GBO10216.1"/>
    <property type="molecule type" value="Genomic_DNA"/>
</dbReference>
<gene>
    <name evidence="15" type="primary">Tf2-9_145</name>
    <name evidence="15" type="ORF">AVEN_24347_1</name>
</gene>
<dbReference type="InterPro" id="IPR041577">
    <property type="entry name" value="RT_RNaseH_2"/>
</dbReference>
<dbReference type="Gene3D" id="3.30.420.10">
    <property type="entry name" value="Ribonuclease H-like superfamily/Ribonuclease H"/>
    <property type="match status" value="1"/>
</dbReference>
<feature type="compositionally biased region" description="Basic and acidic residues" evidence="12">
    <location>
        <begin position="327"/>
        <end position="341"/>
    </location>
</feature>
<evidence type="ECO:0000256" key="7">
    <source>
        <dbReference type="ARBA" id="ARBA00022842"/>
    </source>
</evidence>
<evidence type="ECO:0000259" key="13">
    <source>
        <dbReference type="PROSITE" id="PS50878"/>
    </source>
</evidence>
<feature type="domain" description="Integrase catalytic" evidence="14">
    <location>
        <begin position="1265"/>
        <end position="1422"/>
    </location>
</feature>
<dbReference type="CDD" id="cd09274">
    <property type="entry name" value="RNase_HI_RT_Ty3"/>
    <property type="match status" value="2"/>
</dbReference>
<dbReference type="PANTHER" id="PTHR37984">
    <property type="entry name" value="PROTEIN CBG26694"/>
    <property type="match status" value="1"/>
</dbReference>
<keyword evidence="11" id="KW-0511">Multifunctional enzyme</keyword>
<feature type="compositionally biased region" description="Low complexity" evidence="12">
    <location>
        <begin position="1803"/>
        <end position="1823"/>
    </location>
</feature>
<keyword evidence="16" id="KW-1185">Reference proteome</keyword>
<dbReference type="SUPFAM" id="SSF50630">
    <property type="entry name" value="Acid proteases"/>
    <property type="match status" value="2"/>
</dbReference>
<dbReference type="InterPro" id="IPR043128">
    <property type="entry name" value="Rev_trsase/Diguanyl_cyclase"/>
</dbReference>
<feature type="compositionally biased region" description="Low complexity" evidence="12">
    <location>
        <begin position="343"/>
        <end position="363"/>
    </location>
</feature>
<dbReference type="Pfam" id="PF08284">
    <property type="entry name" value="RVP_2"/>
    <property type="match status" value="2"/>
</dbReference>
<dbReference type="GO" id="GO:0015074">
    <property type="term" value="P:DNA integration"/>
    <property type="evidence" value="ECO:0007669"/>
    <property type="project" value="UniProtKB-KW"/>
</dbReference>
<feature type="region of interest" description="Disordered" evidence="12">
    <location>
        <begin position="311"/>
        <end position="371"/>
    </location>
</feature>
<protein>
    <recommendedName>
        <fullName evidence="1">RNA-directed DNA polymerase</fullName>
        <ecNumber evidence="1">2.7.7.49</ecNumber>
    </recommendedName>
</protein>
<dbReference type="Proteomes" id="UP000499080">
    <property type="component" value="Unassembled WGS sequence"/>
</dbReference>
<dbReference type="InterPro" id="IPR012337">
    <property type="entry name" value="RNaseH-like_sf"/>
</dbReference>
<keyword evidence="6" id="KW-0378">Hydrolase</keyword>
<name>A0A4Y2UF46_ARAVE</name>
<feature type="region of interest" description="Disordered" evidence="12">
    <location>
        <begin position="1771"/>
        <end position="1831"/>
    </location>
</feature>
<keyword evidence="3" id="KW-0548">Nucleotidyltransferase</keyword>